<comment type="caution">
    <text evidence="1">The sequence shown here is derived from an EMBL/GenBank/DDBJ whole genome shotgun (WGS) entry which is preliminary data.</text>
</comment>
<evidence type="ECO:0000313" key="2">
    <source>
        <dbReference type="Proteomes" id="UP001163719"/>
    </source>
</evidence>
<proteinExistence type="predicted"/>
<dbReference type="EMBL" id="JAPDHV010000011">
    <property type="protein sequence ID" value="MCW3162850.1"/>
    <property type="molecule type" value="Genomic_DNA"/>
</dbReference>
<name>A0ABT3HT38_9FLAO</name>
<organism evidence="1 2">
    <name type="scientific">Chryseobacterium oryctis</name>
    <dbReference type="NCBI Taxonomy" id="2952618"/>
    <lineage>
        <taxon>Bacteria</taxon>
        <taxon>Pseudomonadati</taxon>
        <taxon>Bacteroidota</taxon>
        <taxon>Flavobacteriia</taxon>
        <taxon>Flavobacteriales</taxon>
        <taxon>Weeksellaceae</taxon>
        <taxon>Chryseobacterium group</taxon>
        <taxon>Chryseobacterium</taxon>
    </lineage>
</organism>
<protein>
    <submittedName>
        <fullName evidence="1">Uncharacterized protein</fullName>
    </submittedName>
</protein>
<evidence type="ECO:0000313" key="1">
    <source>
        <dbReference type="EMBL" id="MCW3162850.1"/>
    </source>
</evidence>
<reference evidence="1" key="1">
    <citation type="submission" date="2022-10" db="EMBL/GenBank/DDBJ databases">
        <title>Chryseobacterium babae sp. nov. isolated from the gut of the beetle Oryctes rhinoceros, and Chryseobacterium kimseyorum sp. nov., isolated from a stick insect rearing cage.</title>
        <authorList>
            <person name="Shelomi M."/>
            <person name="Han C.-J."/>
            <person name="Chen W.-M."/>
            <person name="Chen H.-K."/>
            <person name="Liaw S.-J."/>
            <person name="Muhle E."/>
            <person name="Clermont D."/>
        </authorList>
    </citation>
    <scope>NUCLEOTIDE SEQUENCE</scope>
    <source>
        <strain evidence="1">WLa1L2M3</strain>
    </source>
</reference>
<dbReference type="Proteomes" id="UP001163719">
    <property type="component" value="Unassembled WGS sequence"/>
</dbReference>
<gene>
    <name evidence="1" type="ORF">OH806_16380</name>
</gene>
<sequence length="244" mass="27072">MASTSETGHAKNIANLQDLISFCKGYADQYNPVKESLKIDSLETLYQDALQKLTETQNKKTLFDNATDDRINAFKDLNPLATKIINSLAVSGVSKLTVDNAKGFNKKLQGKSAKSTEIQTIAKDGEPTPKTISTSQQSYDSKIAHFSNMLQVLTESQEYNPNEEELKTTALQNKLTDLQAKNTALINAYTDYSNAKIKRDQKLYDPLIGLVQTAQEVKLYVKSVFGATSPQYKQVSGLQFTRAK</sequence>
<dbReference type="RefSeq" id="WP_264744765.1">
    <property type="nucleotide sequence ID" value="NZ_JAPDHV010000011.1"/>
</dbReference>
<accession>A0ABT3HT38</accession>
<keyword evidence="2" id="KW-1185">Reference proteome</keyword>